<evidence type="ECO:0000313" key="1">
    <source>
        <dbReference type="EMBL" id="CAE7524099.1"/>
    </source>
</evidence>
<organism evidence="1 2">
    <name type="scientific">Symbiodinium pilosum</name>
    <name type="common">Dinoflagellate</name>
    <dbReference type="NCBI Taxonomy" id="2952"/>
    <lineage>
        <taxon>Eukaryota</taxon>
        <taxon>Sar</taxon>
        <taxon>Alveolata</taxon>
        <taxon>Dinophyceae</taxon>
        <taxon>Suessiales</taxon>
        <taxon>Symbiodiniaceae</taxon>
        <taxon>Symbiodinium</taxon>
    </lineage>
</organism>
<name>A0A812TBN5_SYMPI</name>
<evidence type="ECO:0000313" key="2">
    <source>
        <dbReference type="Proteomes" id="UP000649617"/>
    </source>
</evidence>
<gene>
    <name evidence="1" type="ORF">SPIL2461_LOCUS13754</name>
</gene>
<comment type="caution">
    <text evidence="1">The sequence shown here is derived from an EMBL/GenBank/DDBJ whole genome shotgun (WGS) entry which is preliminary data.</text>
</comment>
<accession>A0A812TBN5</accession>
<sequence>MSLDAHLLQACARRCGAKIVYVDLVSLQFQEEVEDDALEDAGASPVSAAGPKFGIPKKAYFCVGQSCVYLLRSSMSHRLKAFNGQLDYVWMEKIVQDTSSRSRFLIALNEKRPKGAPSQFILDTDNRDALLSQIFTNYVSDCLQELGTLESLPCFQHSLATSPAPSRVGPPKGFKSVEFCGYTFFIRQSFKEVPSAISKVSTGHFSTPVGDLNLGERSWGWTWQQGNVELYVNVVDPIPLSELTHLGREHVRWVAMECKAPLLKSWDSLVLQNCPYTKKMNLANDLAAWSCWQLAVRDKEDSWAIIVLRRQYVAPMMDTVQDFVLALKCPSKSVTAEALQGRLLDEVAIIADSFSPSPHPNLNADIVQAKLDALLYDSEAYTWLHDRFKLQPHGPVDVEKHATIFVKGVVKSLYNEHILSSLDDLEEIEKRTSELCTLAETDLEPLTVALKLLSHPGQGLPRTAASSASIHAWQARVAHYLAHRLDGSILGSRVTLADLVQGVHDGGVSKETSAVFEDVLAFLLHLRPTNLHVPWELKGIRSQLTAMGLLSPKRVSEGKEALKANCTFNDKVMQALLETGHLRADLEDEDLGKGCMSMEYAALLANLLCCETASTNLKACVCRLIISDEAIGENGQSTVLANGLMLLVRTGASFLVTYACAALVNLCQSHEVVRSHLIHQDMVPLCKRNVRTYDDDLVLYSLMVLVQLTKRSNHRASVEKYGAALIFCLFPDSFGYIE</sequence>
<dbReference type="Proteomes" id="UP000649617">
    <property type="component" value="Unassembled WGS sequence"/>
</dbReference>
<keyword evidence="2" id="KW-1185">Reference proteome</keyword>
<dbReference type="OrthoDB" id="364513at2759"/>
<reference evidence="1" key="1">
    <citation type="submission" date="2021-02" db="EMBL/GenBank/DDBJ databases">
        <authorList>
            <person name="Dougan E. K."/>
            <person name="Rhodes N."/>
            <person name="Thang M."/>
            <person name="Chan C."/>
        </authorList>
    </citation>
    <scope>NUCLEOTIDE SEQUENCE</scope>
</reference>
<dbReference type="InterPro" id="IPR016024">
    <property type="entry name" value="ARM-type_fold"/>
</dbReference>
<proteinExistence type="predicted"/>
<dbReference type="SUPFAM" id="SSF48371">
    <property type="entry name" value="ARM repeat"/>
    <property type="match status" value="1"/>
</dbReference>
<dbReference type="AlphaFoldDB" id="A0A812TBN5"/>
<dbReference type="EMBL" id="CAJNIZ010030469">
    <property type="protein sequence ID" value="CAE7524099.1"/>
    <property type="molecule type" value="Genomic_DNA"/>
</dbReference>
<protein>
    <submittedName>
        <fullName evidence="1">Uncharacterized protein</fullName>
    </submittedName>
</protein>